<keyword evidence="1" id="KW-0812">Transmembrane</keyword>
<proteinExistence type="predicted"/>
<accession>A0AAU7EJZ0</accession>
<keyword evidence="1" id="KW-1133">Transmembrane helix</keyword>
<dbReference type="EMBL" id="CP155618">
    <property type="protein sequence ID" value="XBL15680.1"/>
    <property type="molecule type" value="Genomic_DNA"/>
</dbReference>
<dbReference type="RefSeq" id="WP_308991822.1">
    <property type="nucleotide sequence ID" value="NZ_CP155618.1"/>
</dbReference>
<keyword evidence="3" id="KW-1185">Reference proteome</keyword>
<evidence type="ECO:0000313" key="3">
    <source>
        <dbReference type="Proteomes" id="UP001224325"/>
    </source>
</evidence>
<evidence type="ECO:0000313" key="2">
    <source>
        <dbReference type="EMBL" id="XBL15680.1"/>
    </source>
</evidence>
<organism evidence="2 3">
    <name type="scientific">Mariniflexile litorale</name>
    <dbReference type="NCBI Taxonomy" id="3045158"/>
    <lineage>
        <taxon>Bacteria</taxon>
        <taxon>Pseudomonadati</taxon>
        <taxon>Bacteroidota</taxon>
        <taxon>Flavobacteriia</taxon>
        <taxon>Flavobacteriales</taxon>
        <taxon>Flavobacteriaceae</taxon>
        <taxon>Mariniflexile</taxon>
    </lineage>
</organism>
<feature type="transmembrane region" description="Helical" evidence="1">
    <location>
        <begin position="31"/>
        <end position="50"/>
    </location>
</feature>
<dbReference type="Proteomes" id="UP001224325">
    <property type="component" value="Chromosome"/>
</dbReference>
<keyword evidence="1" id="KW-0472">Membrane</keyword>
<gene>
    <name evidence="2" type="ORF">QLS71_006600</name>
</gene>
<name>A0AAU7EJZ0_9FLAO</name>
<reference evidence="2" key="1">
    <citation type="submission" date="2024-04" db="EMBL/GenBank/DDBJ databases">
        <title>Mariniflexile litorale, isolated from the shallow sediments of the Sea of Japan.</title>
        <authorList>
            <person name="Romanenko L."/>
            <person name="Isaeva M."/>
        </authorList>
    </citation>
    <scope>NUCLEOTIDE SEQUENCE [LARGE SCALE GENOMIC DNA]</scope>
    <source>
        <strain evidence="2">KMM 9835</strain>
    </source>
</reference>
<protein>
    <recommendedName>
        <fullName evidence="4">Class IIb bacteriocin, lactobin A/cerein 7B family</fullName>
    </recommendedName>
</protein>
<evidence type="ECO:0008006" key="4">
    <source>
        <dbReference type="Google" id="ProtNLM"/>
    </source>
</evidence>
<evidence type="ECO:0000256" key="1">
    <source>
        <dbReference type="SAM" id="Phobius"/>
    </source>
</evidence>
<sequence length="54" mass="5929">MILETYRVTELNKEDLLTIEGGFFDEIVRRAGYITGVIVGSAVAAVHMVAKAIF</sequence>
<dbReference type="KEGG" id="mlil:QLS71_006600"/>
<dbReference type="AlphaFoldDB" id="A0AAU7EJZ0"/>